<proteinExistence type="predicted"/>
<comment type="caution">
    <text evidence="1">The sequence shown here is derived from an EMBL/GenBank/DDBJ whole genome shotgun (WGS) entry which is preliminary data.</text>
</comment>
<dbReference type="AlphaFoldDB" id="W7U7X3"/>
<gene>
    <name evidence="1" type="ORF">Naga_100373g7</name>
</gene>
<protein>
    <submittedName>
        <fullName evidence="1">Uncharacterized protein</fullName>
    </submittedName>
</protein>
<dbReference type="EMBL" id="AZIL01000198">
    <property type="protein sequence ID" value="EWM28999.1"/>
    <property type="molecule type" value="Genomic_DNA"/>
</dbReference>
<keyword evidence="2" id="KW-1185">Reference proteome</keyword>
<name>W7U7X3_9STRA</name>
<evidence type="ECO:0000313" key="1">
    <source>
        <dbReference type="EMBL" id="EWM28999.1"/>
    </source>
</evidence>
<evidence type="ECO:0000313" key="2">
    <source>
        <dbReference type="Proteomes" id="UP000019335"/>
    </source>
</evidence>
<reference evidence="1 2" key="1">
    <citation type="journal article" date="2014" name="Mol. Plant">
        <title>Chromosome Scale Genome Assembly and Transcriptome Profiling of Nannochloropsis gaditana in Nitrogen Depletion.</title>
        <authorList>
            <person name="Corteggiani Carpinelli E."/>
            <person name="Telatin A."/>
            <person name="Vitulo N."/>
            <person name="Forcato C."/>
            <person name="D'Angelo M."/>
            <person name="Schiavon R."/>
            <person name="Vezzi A."/>
            <person name="Giacometti G.M."/>
            <person name="Morosinotto T."/>
            <person name="Valle G."/>
        </authorList>
    </citation>
    <scope>NUCLEOTIDE SEQUENCE [LARGE SCALE GENOMIC DNA]</scope>
    <source>
        <strain evidence="1 2">B-31</strain>
    </source>
</reference>
<accession>W7U7X3</accession>
<organism evidence="1 2">
    <name type="scientific">Nannochloropsis gaditana</name>
    <dbReference type="NCBI Taxonomy" id="72520"/>
    <lineage>
        <taxon>Eukaryota</taxon>
        <taxon>Sar</taxon>
        <taxon>Stramenopiles</taxon>
        <taxon>Ochrophyta</taxon>
        <taxon>Eustigmatophyceae</taxon>
        <taxon>Eustigmatales</taxon>
        <taxon>Monodopsidaceae</taxon>
        <taxon>Nannochloropsis</taxon>
    </lineage>
</organism>
<sequence length="70" mass="7835">MMLPNVKISTIKNPTPADSLSFVGCHPYATNDPGRIRAIVRRGEHQFLAYFSTMGEYSTEYNQDTCASSF</sequence>
<dbReference type="Proteomes" id="UP000019335">
    <property type="component" value="Chromosome 3"/>
</dbReference>